<dbReference type="Gene3D" id="1.25.10.10">
    <property type="entry name" value="Leucine-rich Repeat Variant"/>
    <property type="match status" value="1"/>
</dbReference>
<gene>
    <name evidence="1" type="ORF">PGLA1383_LOCUS7785</name>
</gene>
<accession>A0A813DRN0</accession>
<comment type="caution">
    <text evidence="1">The sequence shown here is derived from an EMBL/GenBank/DDBJ whole genome shotgun (WGS) entry which is preliminary data.</text>
</comment>
<dbReference type="OrthoDB" id="10650617at2759"/>
<dbReference type="Proteomes" id="UP000654075">
    <property type="component" value="Unassembled WGS sequence"/>
</dbReference>
<organism evidence="1 2">
    <name type="scientific">Polarella glacialis</name>
    <name type="common">Dinoflagellate</name>
    <dbReference type="NCBI Taxonomy" id="89957"/>
    <lineage>
        <taxon>Eukaryota</taxon>
        <taxon>Sar</taxon>
        <taxon>Alveolata</taxon>
        <taxon>Dinophyceae</taxon>
        <taxon>Suessiales</taxon>
        <taxon>Suessiaceae</taxon>
        <taxon>Polarella</taxon>
    </lineage>
</organism>
<keyword evidence="2" id="KW-1185">Reference proteome</keyword>
<feature type="non-terminal residue" evidence="1">
    <location>
        <position position="1"/>
    </location>
</feature>
<protein>
    <submittedName>
        <fullName evidence="1">Uncharacterized protein</fullName>
    </submittedName>
</protein>
<reference evidence="1" key="1">
    <citation type="submission" date="2021-02" db="EMBL/GenBank/DDBJ databases">
        <authorList>
            <person name="Dougan E. K."/>
            <person name="Rhodes N."/>
            <person name="Thang M."/>
            <person name="Chan C."/>
        </authorList>
    </citation>
    <scope>NUCLEOTIDE SEQUENCE</scope>
</reference>
<sequence>MGALQKSPASDGGTFLCEASADVVAALRALAECCFQLENGPLKRDVGSATSQLLGHVEGCCRKVVQQLVAALRQPDTGSSAYDKLWALRHVGKQSEVTRQWMREADGMSALAQVMAAHPSHKKLLEEGAWLAYVLGGVDGLVELLRAGQAMTDRDGRGHCVQQ</sequence>
<dbReference type="AlphaFoldDB" id="A0A813DRN0"/>
<proteinExistence type="predicted"/>
<name>A0A813DRN0_POLGL</name>
<evidence type="ECO:0000313" key="1">
    <source>
        <dbReference type="EMBL" id="CAE8589007.1"/>
    </source>
</evidence>
<dbReference type="EMBL" id="CAJNNV010003438">
    <property type="protein sequence ID" value="CAE8589007.1"/>
    <property type="molecule type" value="Genomic_DNA"/>
</dbReference>
<evidence type="ECO:0000313" key="2">
    <source>
        <dbReference type="Proteomes" id="UP000654075"/>
    </source>
</evidence>
<dbReference type="InterPro" id="IPR011989">
    <property type="entry name" value="ARM-like"/>
</dbReference>